<dbReference type="InterPro" id="IPR036513">
    <property type="entry name" value="STAS_dom_sf"/>
</dbReference>
<dbReference type="EMBL" id="JBEPME010000001">
    <property type="protein sequence ID" value="MET3656222.1"/>
    <property type="molecule type" value="Genomic_DNA"/>
</dbReference>
<comment type="caution">
    <text evidence="2">The sequence shown here is derived from an EMBL/GenBank/DDBJ whole genome shotgun (WGS) entry which is preliminary data.</text>
</comment>
<reference evidence="2 3" key="1">
    <citation type="submission" date="2024-06" db="EMBL/GenBank/DDBJ databases">
        <title>Sorghum-associated microbial communities from plants grown in Nebraska, USA.</title>
        <authorList>
            <person name="Schachtman D."/>
        </authorList>
    </citation>
    <scope>NUCLEOTIDE SEQUENCE [LARGE SCALE GENOMIC DNA]</scope>
    <source>
        <strain evidence="2 3">1288</strain>
    </source>
</reference>
<gene>
    <name evidence="2" type="ORF">ABIC55_001306</name>
</gene>
<dbReference type="PANTHER" id="PTHR33745">
    <property type="entry name" value="RSBT ANTAGONIST PROTEIN RSBS-RELATED"/>
    <property type="match status" value="1"/>
</dbReference>
<protein>
    <submittedName>
        <fullName evidence="2">RsbT co-antagonist protein RsbR</fullName>
    </submittedName>
</protein>
<dbReference type="Proteomes" id="UP001549104">
    <property type="component" value="Unassembled WGS sequence"/>
</dbReference>
<dbReference type="Gene3D" id="3.30.750.24">
    <property type="entry name" value="STAS domain"/>
    <property type="match status" value="1"/>
</dbReference>
<proteinExistence type="predicted"/>
<sequence>MQSVGVYMETEKLALTDKCLKQAIAKLHLHLTEEQIAKHKELLTVLISEFSKTLLSSNEEIEDMNLEYDIDNYYYKDGTLLKDTIEIISTFRLSLMQEIQKKGLLEQYDTEGVAKLYEKITFVFDDAIRNTTKKFNESNQKVIKAIEKEILQLAAPIVPIRDGIAILPLIGDFSEERSAYITNTVIPKVTKLNIELLVIDFSGIHAIDTYVAQHVFQIIDILKLLGIETVITGVRPQLAMTTVELGINTKNLKTYGNVQQFLETFDKKEQV</sequence>
<evidence type="ECO:0000313" key="3">
    <source>
        <dbReference type="Proteomes" id="UP001549104"/>
    </source>
</evidence>
<evidence type="ECO:0000313" key="2">
    <source>
        <dbReference type="EMBL" id="MET3656222.1"/>
    </source>
</evidence>
<feature type="domain" description="STAS" evidence="1">
    <location>
        <begin position="154"/>
        <end position="265"/>
    </location>
</feature>
<dbReference type="InterPro" id="IPR002645">
    <property type="entry name" value="STAS_dom"/>
</dbReference>
<dbReference type="SUPFAM" id="SSF52091">
    <property type="entry name" value="SpoIIaa-like"/>
    <property type="match status" value="1"/>
</dbReference>
<evidence type="ECO:0000259" key="1">
    <source>
        <dbReference type="PROSITE" id="PS50801"/>
    </source>
</evidence>
<dbReference type="PROSITE" id="PS50801">
    <property type="entry name" value="STAS"/>
    <property type="match status" value="1"/>
</dbReference>
<keyword evidence="3" id="KW-1185">Reference proteome</keyword>
<dbReference type="Pfam" id="PF01740">
    <property type="entry name" value="STAS"/>
    <property type="match status" value="1"/>
</dbReference>
<dbReference type="PANTHER" id="PTHR33745:SF8">
    <property type="entry name" value="BLUE-LIGHT PHOTORECEPTOR"/>
    <property type="match status" value="1"/>
</dbReference>
<organism evidence="2 3">
    <name type="scientific">Sporosarcina psychrophila</name>
    <name type="common">Bacillus psychrophilus</name>
    <dbReference type="NCBI Taxonomy" id="1476"/>
    <lineage>
        <taxon>Bacteria</taxon>
        <taxon>Bacillati</taxon>
        <taxon>Bacillota</taxon>
        <taxon>Bacilli</taxon>
        <taxon>Bacillales</taxon>
        <taxon>Caryophanaceae</taxon>
        <taxon>Sporosarcina</taxon>
    </lineage>
</organism>
<dbReference type="InterPro" id="IPR051932">
    <property type="entry name" value="Bact_StressResp_Reg"/>
</dbReference>
<name>A0ABV2K5Y0_SPOPS</name>
<dbReference type="CDD" id="cd07041">
    <property type="entry name" value="STAS_RsbR_RsbS_like"/>
    <property type="match status" value="1"/>
</dbReference>
<dbReference type="RefSeq" id="WP_067211008.1">
    <property type="nucleotide sequence ID" value="NZ_JBEPME010000001.1"/>
</dbReference>
<accession>A0ABV2K5Y0</accession>